<dbReference type="AlphaFoldDB" id="A0AAN8HD24"/>
<organism evidence="2 3">
    <name type="scientific">Champsocephalus gunnari</name>
    <name type="common">Mackerel icefish</name>
    <dbReference type="NCBI Taxonomy" id="52237"/>
    <lineage>
        <taxon>Eukaryota</taxon>
        <taxon>Metazoa</taxon>
        <taxon>Chordata</taxon>
        <taxon>Craniata</taxon>
        <taxon>Vertebrata</taxon>
        <taxon>Euteleostomi</taxon>
        <taxon>Actinopterygii</taxon>
        <taxon>Neopterygii</taxon>
        <taxon>Teleostei</taxon>
        <taxon>Neoteleostei</taxon>
        <taxon>Acanthomorphata</taxon>
        <taxon>Eupercaria</taxon>
        <taxon>Perciformes</taxon>
        <taxon>Notothenioidei</taxon>
        <taxon>Channichthyidae</taxon>
        <taxon>Champsocephalus</taxon>
    </lineage>
</organism>
<dbReference type="Proteomes" id="UP001331515">
    <property type="component" value="Unassembled WGS sequence"/>
</dbReference>
<evidence type="ECO:0000256" key="1">
    <source>
        <dbReference type="SAM" id="MobiDB-lite"/>
    </source>
</evidence>
<evidence type="ECO:0000313" key="3">
    <source>
        <dbReference type="Proteomes" id="UP001331515"/>
    </source>
</evidence>
<dbReference type="EMBL" id="JAURVH010001528">
    <property type="protein sequence ID" value="KAK5911151.1"/>
    <property type="molecule type" value="Genomic_DNA"/>
</dbReference>
<name>A0AAN8HD24_CHAGU</name>
<accession>A0AAN8HD24</accession>
<comment type="caution">
    <text evidence="2">The sequence shown here is derived from an EMBL/GenBank/DDBJ whole genome shotgun (WGS) entry which is preliminary data.</text>
</comment>
<feature type="region of interest" description="Disordered" evidence="1">
    <location>
        <begin position="56"/>
        <end position="75"/>
    </location>
</feature>
<proteinExistence type="predicted"/>
<sequence length="75" mass="8441">MEVWMTEFVGARKRLRGEGGGGGQASKAVGAPLKIPIDWPINLLENTIRTTTSRWRREENSHNAGVPLVRRRDDQ</sequence>
<protein>
    <submittedName>
        <fullName evidence="2">Uncharacterized protein</fullName>
    </submittedName>
</protein>
<reference evidence="2 3" key="1">
    <citation type="journal article" date="2023" name="Mol. Biol. Evol.">
        <title>Genomics of Secondarily Temperate Adaptation in the Only Non-Antarctic Icefish.</title>
        <authorList>
            <person name="Rivera-Colon A.G."/>
            <person name="Rayamajhi N."/>
            <person name="Minhas B.F."/>
            <person name="Madrigal G."/>
            <person name="Bilyk K.T."/>
            <person name="Yoon V."/>
            <person name="Hune M."/>
            <person name="Gregory S."/>
            <person name="Cheng C.H.C."/>
            <person name="Catchen J.M."/>
        </authorList>
    </citation>
    <scope>NUCLEOTIDE SEQUENCE [LARGE SCALE GENOMIC DNA]</scope>
    <source>
        <tissue evidence="2">White muscle</tissue>
    </source>
</reference>
<keyword evidence="3" id="KW-1185">Reference proteome</keyword>
<gene>
    <name evidence="2" type="ORF">CgunFtcFv8_005352</name>
</gene>
<evidence type="ECO:0000313" key="2">
    <source>
        <dbReference type="EMBL" id="KAK5911151.1"/>
    </source>
</evidence>